<dbReference type="InterPro" id="IPR027417">
    <property type="entry name" value="P-loop_NTPase"/>
</dbReference>
<evidence type="ECO:0000256" key="4">
    <source>
        <dbReference type="ARBA" id="ARBA00012955"/>
    </source>
</evidence>
<comment type="similarity">
    <text evidence="3 12">Belongs to the archaeal adenylate kinase family.</text>
</comment>
<evidence type="ECO:0000256" key="8">
    <source>
        <dbReference type="ARBA" id="ARBA00022741"/>
    </source>
</evidence>
<dbReference type="GO" id="GO:0005524">
    <property type="term" value="F:ATP binding"/>
    <property type="evidence" value="ECO:0007669"/>
    <property type="project" value="UniProtKB-UniRule"/>
</dbReference>
<evidence type="ECO:0000313" key="14">
    <source>
        <dbReference type="Proteomes" id="UP000315399"/>
    </source>
</evidence>
<protein>
    <recommendedName>
        <fullName evidence="5 12">Adenylate kinase</fullName>
        <shortName evidence="12">AK</shortName>
        <ecNumber evidence="4 12">2.7.4.3</ecNumber>
    </recommendedName>
    <alternativeName>
        <fullName evidence="11 12">ATP-AMP transphosphorylase</fullName>
    </alternativeName>
</protein>
<evidence type="ECO:0000256" key="7">
    <source>
        <dbReference type="ARBA" id="ARBA00022679"/>
    </source>
</evidence>
<evidence type="ECO:0000256" key="3">
    <source>
        <dbReference type="ARBA" id="ARBA00007088"/>
    </source>
</evidence>
<dbReference type="NCBIfam" id="NF003122">
    <property type="entry name" value="PRK04040.1"/>
    <property type="match status" value="1"/>
</dbReference>
<evidence type="ECO:0000256" key="11">
    <source>
        <dbReference type="ARBA" id="ARBA00033336"/>
    </source>
</evidence>
<keyword evidence="6 12" id="KW-0963">Cytoplasm</keyword>
<feature type="binding site" evidence="12">
    <location>
        <begin position="16"/>
        <end position="24"/>
    </location>
    <ligand>
        <name>ATP</name>
        <dbReference type="ChEBI" id="CHEBI:30616"/>
    </ligand>
</feature>
<keyword evidence="10 12" id="KW-0067">ATP-binding</keyword>
<evidence type="ECO:0000256" key="1">
    <source>
        <dbReference type="ARBA" id="ARBA00000582"/>
    </source>
</evidence>
<dbReference type="Proteomes" id="UP000315399">
    <property type="component" value="Unassembled WGS sequence"/>
</dbReference>
<dbReference type="InterPro" id="IPR023477">
    <property type="entry name" value="Adenylate_kinase_AdkA"/>
</dbReference>
<evidence type="ECO:0000256" key="6">
    <source>
        <dbReference type="ARBA" id="ARBA00022490"/>
    </source>
</evidence>
<comment type="subcellular location">
    <subcellularLocation>
        <location evidence="2 12">Cytoplasm</location>
    </subcellularLocation>
</comment>
<name>A0A523BFL9_9CREN</name>
<evidence type="ECO:0000256" key="5">
    <source>
        <dbReference type="ARBA" id="ARBA00019926"/>
    </source>
</evidence>
<sequence>MAKRASREGKLVIVTGIPGVGKTTVLNSTISFCKESRIDVMHINYGDIMFEEAIANGLVKDRDEMRRLSINHQISLQLNAANRIRSISEKNNVLLDTHMFIRTIDGYMPGIPIWIAESLMPDAIVLLEADPESISRRRRKDAGIRNREEDSPQKIEEHQLMGRAGAASLAILTGCTVLIVENREGEHETAGRVIASLFRRQ</sequence>
<evidence type="ECO:0000256" key="12">
    <source>
        <dbReference type="HAMAP-Rule" id="MF_00234"/>
    </source>
</evidence>
<comment type="caution">
    <text evidence="13">The sequence shown here is derived from an EMBL/GenBank/DDBJ whole genome shotgun (WGS) entry which is preliminary data.</text>
</comment>
<dbReference type="AlphaFoldDB" id="A0A523BFL9"/>
<comment type="catalytic activity">
    <reaction evidence="1 12">
        <text>AMP + ATP = 2 ADP</text>
        <dbReference type="Rhea" id="RHEA:12973"/>
        <dbReference type="ChEBI" id="CHEBI:30616"/>
        <dbReference type="ChEBI" id="CHEBI:456215"/>
        <dbReference type="ChEBI" id="CHEBI:456216"/>
        <dbReference type="EC" id="2.7.4.3"/>
    </reaction>
</comment>
<evidence type="ECO:0000256" key="2">
    <source>
        <dbReference type="ARBA" id="ARBA00004496"/>
    </source>
</evidence>
<evidence type="ECO:0000256" key="10">
    <source>
        <dbReference type="ARBA" id="ARBA00022840"/>
    </source>
</evidence>
<dbReference type="GO" id="GO:0004017">
    <property type="term" value="F:AMP kinase activity"/>
    <property type="evidence" value="ECO:0007669"/>
    <property type="project" value="UniProtKB-UniRule"/>
</dbReference>
<dbReference type="SUPFAM" id="SSF52540">
    <property type="entry name" value="P-loop containing nucleoside triphosphate hydrolases"/>
    <property type="match status" value="1"/>
</dbReference>
<evidence type="ECO:0000313" key="13">
    <source>
        <dbReference type="EMBL" id="TDA39749.1"/>
    </source>
</evidence>
<keyword evidence="8 12" id="KW-0547">Nucleotide-binding</keyword>
<keyword evidence="9 12" id="KW-0418">Kinase</keyword>
<dbReference type="HAMAP" id="MF_00234">
    <property type="entry name" value="Adenylate_kinase_AdkA"/>
    <property type="match status" value="1"/>
</dbReference>
<dbReference type="EMBL" id="QNVH01000007">
    <property type="protein sequence ID" value="TDA39749.1"/>
    <property type="molecule type" value="Genomic_DNA"/>
</dbReference>
<accession>A0A523BFL9</accession>
<dbReference type="GO" id="GO:0005737">
    <property type="term" value="C:cytoplasm"/>
    <property type="evidence" value="ECO:0007669"/>
    <property type="project" value="UniProtKB-SubCell"/>
</dbReference>
<dbReference type="Gene3D" id="3.40.50.300">
    <property type="entry name" value="P-loop containing nucleotide triphosphate hydrolases"/>
    <property type="match status" value="1"/>
</dbReference>
<organism evidence="13 14">
    <name type="scientific">Thermoproteota archaeon</name>
    <dbReference type="NCBI Taxonomy" id="2056631"/>
    <lineage>
        <taxon>Archaea</taxon>
        <taxon>Thermoproteota</taxon>
    </lineage>
</organism>
<proteinExistence type="inferred from homology"/>
<evidence type="ECO:0000256" key="9">
    <source>
        <dbReference type="ARBA" id="ARBA00022777"/>
    </source>
</evidence>
<reference evidence="13 14" key="1">
    <citation type="journal article" date="2019" name="Nat. Microbiol.">
        <title>Expanding anaerobic alkane metabolism in the domain of Archaea.</title>
        <authorList>
            <person name="Wang Y."/>
            <person name="Wegener G."/>
            <person name="Hou J."/>
            <person name="Wang F."/>
            <person name="Xiao X."/>
        </authorList>
    </citation>
    <scope>NUCLEOTIDE SEQUENCE [LARGE SCALE GENOMIC DNA]</scope>
    <source>
        <strain evidence="13">WYZ-LMO10</strain>
    </source>
</reference>
<gene>
    <name evidence="12" type="primary">adkA</name>
    <name evidence="13" type="ORF">DSO08_01425</name>
</gene>
<keyword evidence="7 12" id="KW-0808">Transferase</keyword>
<dbReference type="Pfam" id="PF13207">
    <property type="entry name" value="AAA_17"/>
    <property type="match status" value="1"/>
</dbReference>
<dbReference type="EC" id="2.7.4.3" evidence="4 12"/>